<dbReference type="Proteomes" id="UP000026961">
    <property type="component" value="Chromosome 4"/>
</dbReference>
<evidence type="ECO:0000256" key="3">
    <source>
        <dbReference type="ARBA" id="ARBA00023288"/>
    </source>
</evidence>
<dbReference type="STRING" id="40148.A0A0D9ZRX7"/>
<accession>A0A0D9ZRX7</accession>
<protein>
    <recommendedName>
        <fullName evidence="7">HMA domain-containing protein</fullName>
    </recommendedName>
</protein>
<keyword evidence="9" id="KW-1185">Reference proteome</keyword>
<sequence length="155" mass="16836">MSKKTVLRVDTSCDKCKRKILQTVSGLQGVDKIDIDSEKGTMTVTGSADPVDVIERTRKAGKRAEVVTIGPPPASSSSSSSKPSTEQQQIKKQAPKAEEKVYTAAAEKRAPEPPATVYVHYIPASTWSAPAWPSYEYDQSVVYHQQDPPPACSIM</sequence>
<dbReference type="SUPFAM" id="SSF55008">
    <property type="entry name" value="HMA, heavy metal-associated domain"/>
    <property type="match status" value="1"/>
</dbReference>
<keyword evidence="4" id="KW-0636">Prenylation</keyword>
<dbReference type="Pfam" id="PF00403">
    <property type="entry name" value="HMA"/>
    <property type="match status" value="1"/>
</dbReference>
<evidence type="ECO:0000256" key="4">
    <source>
        <dbReference type="ARBA" id="ARBA00023289"/>
    </source>
</evidence>
<proteinExistence type="inferred from homology"/>
<evidence type="ECO:0000256" key="5">
    <source>
        <dbReference type="ARBA" id="ARBA00024045"/>
    </source>
</evidence>
<dbReference type="InterPro" id="IPR006121">
    <property type="entry name" value="HMA_dom"/>
</dbReference>
<evidence type="ECO:0000259" key="7">
    <source>
        <dbReference type="PROSITE" id="PS50846"/>
    </source>
</evidence>
<dbReference type="CDD" id="cd00371">
    <property type="entry name" value="HMA"/>
    <property type="match status" value="1"/>
</dbReference>
<comment type="similarity">
    <text evidence="5">Belongs to the HIPP family.</text>
</comment>
<dbReference type="AlphaFoldDB" id="A0A0D9ZRX7"/>
<feature type="compositionally biased region" description="Low complexity" evidence="6">
    <location>
        <begin position="75"/>
        <end position="84"/>
    </location>
</feature>
<feature type="compositionally biased region" description="Basic and acidic residues" evidence="6">
    <location>
        <begin position="95"/>
        <end position="109"/>
    </location>
</feature>
<reference evidence="8" key="2">
    <citation type="submission" date="2018-05" db="EMBL/GenBank/DDBJ databases">
        <title>OgluRS3 (Oryza glumaepatula Reference Sequence Version 3).</title>
        <authorList>
            <person name="Zhang J."/>
            <person name="Kudrna D."/>
            <person name="Lee S."/>
            <person name="Talag J."/>
            <person name="Welchert J."/>
            <person name="Wing R.A."/>
        </authorList>
    </citation>
    <scope>NUCLEOTIDE SEQUENCE [LARGE SCALE GENOMIC DNA]</scope>
</reference>
<name>A0A0D9ZRX7_9ORYZ</name>
<keyword evidence="2" id="KW-0479">Metal-binding</keyword>
<dbReference type="PANTHER" id="PTHR45811:SF13">
    <property type="entry name" value="OS04G0661100 PROTEIN"/>
    <property type="match status" value="1"/>
</dbReference>
<dbReference type="PROSITE" id="PS50846">
    <property type="entry name" value="HMA_2"/>
    <property type="match status" value="1"/>
</dbReference>
<dbReference type="EnsemblPlants" id="OGLUM04G28210.1">
    <property type="protein sequence ID" value="OGLUM04G28210.1"/>
    <property type="gene ID" value="OGLUM04G28210"/>
</dbReference>
<keyword evidence="1" id="KW-0488">Methylation</keyword>
<dbReference type="HOGENOM" id="CLU_092610_3_2_1"/>
<evidence type="ECO:0000313" key="8">
    <source>
        <dbReference type="EnsemblPlants" id="OGLUM04G28210.1"/>
    </source>
</evidence>
<dbReference type="PANTHER" id="PTHR45811">
    <property type="entry name" value="COPPER TRANSPORT PROTEIN FAMILY-RELATED"/>
    <property type="match status" value="1"/>
</dbReference>
<organism evidence="8">
    <name type="scientific">Oryza glumipatula</name>
    <dbReference type="NCBI Taxonomy" id="40148"/>
    <lineage>
        <taxon>Eukaryota</taxon>
        <taxon>Viridiplantae</taxon>
        <taxon>Streptophyta</taxon>
        <taxon>Embryophyta</taxon>
        <taxon>Tracheophyta</taxon>
        <taxon>Spermatophyta</taxon>
        <taxon>Magnoliopsida</taxon>
        <taxon>Liliopsida</taxon>
        <taxon>Poales</taxon>
        <taxon>Poaceae</taxon>
        <taxon>BOP clade</taxon>
        <taxon>Oryzoideae</taxon>
        <taxon>Oryzeae</taxon>
        <taxon>Oryzinae</taxon>
        <taxon>Oryza</taxon>
    </lineage>
</organism>
<dbReference type="InterPro" id="IPR051863">
    <property type="entry name" value="HIPP"/>
</dbReference>
<evidence type="ECO:0000313" key="9">
    <source>
        <dbReference type="Proteomes" id="UP000026961"/>
    </source>
</evidence>
<dbReference type="Gene3D" id="3.30.70.100">
    <property type="match status" value="1"/>
</dbReference>
<feature type="domain" description="HMA" evidence="7">
    <location>
        <begin position="2"/>
        <end position="65"/>
    </location>
</feature>
<evidence type="ECO:0000256" key="6">
    <source>
        <dbReference type="SAM" id="MobiDB-lite"/>
    </source>
</evidence>
<evidence type="ECO:0000256" key="1">
    <source>
        <dbReference type="ARBA" id="ARBA00022481"/>
    </source>
</evidence>
<dbReference type="InterPro" id="IPR036163">
    <property type="entry name" value="HMA_dom_sf"/>
</dbReference>
<dbReference type="Gramene" id="OGLUM04G28210.1">
    <property type="protein sequence ID" value="OGLUM04G28210.1"/>
    <property type="gene ID" value="OGLUM04G28210"/>
</dbReference>
<dbReference type="eggNOG" id="KOG1603">
    <property type="taxonomic scope" value="Eukaryota"/>
</dbReference>
<feature type="region of interest" description="Disordered" evidence="6">
    <location>
        <begin position="57"/>
        <end position="109"/>
    </location>
</feature>
<reference evidence="8" key="1">
    <citation type="submission" date="2015-04" db="UniProtKB">
        <authorList>
            <consortium name="EnsemblPlants"/>
        </authorList>
    </citation>
    <scope>IDENTIFICATION</scope>
</reference>
<dbReference type="GO" id="GO:0046872">
    <property type="term" value="F:metal ion binding"/>
    <property type="evidence" value="ECO:0007669"/>
    <property type="project" value="UniProtKB-KW"/>
</dbReference>
<keyword evidence="3" id="KW-0449">Lipoprotein</keyword>
<evidence type="ECO:0000256" key="2">
    <source>
        <dbReference type="ARBA" id="ARBA00022723"/>
    </source>
</evidence>